<dbReference type="InterPro" id="IPR050633">
    <property type="entry name" value="Neuropilin_MCO_CoagFactor"/>
</dbReference>
<dbReference type="GeneTree" id="ENSGT00940000160294"/>
<evidence type="ECO:0000313" key="2">
    <source>
        <dbReference type="Ensembl" id="ENSPTXP00000006273.1"/>
    </source>
</evidence>
<name>A0A670Y5J7_PSETE</name>
<keyword evidence="1" id="KW-1015">Disulfide bond</keyword>
<dbReference type="PANTHER" id="PTHR46806">
    <property type="entry name" value="F5/8 TYPE C DOMAIN-CONTAINING PROTEIN"/>
    <property type="match status" value="1"/>
</dbReference>
<evidence type="ECO:0008006" key="4">
    <source>
        <dbReference type="Google" id="ProtNLM"/>
    </source>
</evidence>
<protein>
    <recommendedName>
        <fullName evidence="4">Coagulation factor VIII</fullName>
    </recommendedName>
</protein>
<dbReference type="SUPFAM" id="SSF49503">
    <property type="entry name" value="Cupredoxins"/>
    <property type="match status" value="5"/>
</dbReference>
<sequence length="823" mass="94574">REVKPKPAWMGLLGPIVQAEIYDKVIVTFKNMASRPFNIHAKGVSYWKASEGAGYEDLTSQLEKEDDAVEPGHTHVYVWEILEDQGPTGSDTHCLTYAYSSHVDSVKDINSGLIGPLLVCKPGEIRGKIQEFVLLFSVFDEGKRRMRGKERKEYAYAHPVFVISPKTLFFSLPADLRLCEKRPVYWYVISLGSQPEVHSILFEGHSFLVREHRLATLDISPAIFLTAETTPRTNGTFRMFCQIPSHQRGTCFKKLNNMIDGIRIWTHYIAAEEGDWDYAPVNTYSKSLESGPQRIGSKYKKAMFVEYEDGAFNKRKAPKADHLGLLGPVLQGEVGDEFVVNHRKNCRLQEPFALQFEMQKNANDQLSARSINPQIPRYPVRTEEVFTYRWKIMPEDGPTRSDPSCLTRYYYSSIKPAKDLASGLIGPLLICFKESMDLRGNQVYESAVFKGKEEVGIPLSKDSGAEFHVKVSRTSLDVNPPAGENFSRPMKEKFDYDEYSNAEESKEEFDIYEDEQDPRMFTGKIRPYYIAAVEVTWDYGGSIPSPYLRDRTNWRKLSRSYKKVVFQEYFDSSFTRQIVRGELDEHLGILGPFIRGQVEDTIVVTFKNMASRPYSFHSNLLPYEGSQEDREYERPEAVQPNQVRQYSLKVLPEMAPSTSEFDCKAWAYFSSVNLVNDLHSGLIGPLIICQAGVLRTTHTRQLSIQEFSLLFTIFDETKSWYFAENFERNCPSPCRIQMDDPVLKSNHTFYAINGHVRDTLPGLVMGLHQRVRWYLLNAGGIEDIHAVHFHGQVFTIRMAEEYRMKMDLTIIYFNPFTMQKFND</sequence>
<reference evidence="2" key="2">
    <citation type="submission" date="2025-09" db="UniProtKB">
        <authorList>
            <consortium name="Ensembl"/>
        </authorList>
    </citation>
    <scope>IDENTIFICATION</scope>
</reference>
<dbReference type="GO" id="GO:0038023">
    <property type="term" value="F:signaling receptor activity"/>
    <property type="evidence" value="ECO:0007669"/>
    <property type="project" value="TreeGrafter"/>
</dbReference>
<dbReference type="Ensembl" id="ENSPTXT00000006484.1">
    <property type="protein sequence ID" value="ENSPTXP00000006273.1"/>
    <property type="gene ID" value="ENSPTXG00000004604.1"/>
</dbReference>
<organism evidence="2 3">
    <name type="scientific">Pseudonaja textilis</name>
    <name type="common">Eastern brown snake</name>
    <dbReference type="NCBI Taxonomy" id="8673"/>
    <lineage>
        <taxon>Eukaryota</taxon>
        <taxon>Metazoa</taxon>
        <taxon>Chordata</taxon>
        <taxon>Craniata</taxon>
        <taxon>Vertebrata</taxon>
        <taxon>Euteleostomi</taxon>
        <taxon>Lepidosauria</taxon>
        <taxon>Squamata</taxon>
        <taxon>Bifurcata</taxon>
        <taxon>Unidentata</taxon>
        <taxon>Episquamata</taxon>
        <taxon>Toxicofera</taxon>
        <taxon>Serpentes</taxon>
        <taxon>Colubroidea</taxon>
        <taxon>Elapidae</taxon>
        <taxon>Hydrophiinae</taxon>
        <taxon>Pseudonaja</taxon>
    </lineage>
</organism>
<dbReference type="AlphaFoldDB" id="A0A670Y5J7"/>
<dbReference type="PANTHER" id="PTHR46806:SF7">
    <property type="entry name" value="COAGULATION FACTOR VIII"/>
    <property type="match status" value="1"/>
</dbReference>
<proteinExistence type="predicted"/>
<reference evidence="2" key="1">
    <citation type="submission" date="2025-08" db="UniProtKB">
        <authorList>
            <consortium name="Ensembl"/>
        </authorList>
    </citation>
    <scope>IDENTIFICATION</scope>
</reference>
<evidence type="ECO:0000256" key="1">
    <source>
        <dbReference type="ARBA" id="ARBA00023157"/>
    </source>
</evidence>
<accession>A0A670Y5J7</accession>
<keyword evidence="3" id="KW-1185">Reference proteome</keyword>
<dbReference type="InterPro" id="IPR008972">
    <property type="entry name" value="Cupredoxin"/>
</dbReference>
<evidence type="ECO:0000313" key="3">
    <source>
        <dbReference type="Proteomes" id="UP000472273"/>
    </source>
</evidence>
<dbReference type="Gene3D" id="2.60.40.420">
    <property type="entry name" value="Cupredoxins - blue copper proteins"/>
    <property type="match status" value="5"/>
</dbReference>
<dbReference type="Proteomes" id="UP000472273">
    <property type="component" value="Unplaced"/>
</dbReference>
<dbReference type="GO" id="GO:0005886">
    <property type="term" value="C:plasma membrane"/>
    <property type="evidence" value="ECO:0007669"/>
    <property type="project" value="TreeGrafter"/>
</dbReference>